<keyword evidence="3" id="KW-1133">Transmembrane helix</keyword>
<evidence type="ECO:0000313" key="6">
    <source>
        <dbReference type="Proteomes" id="UP000469215"/>
    </source>
</evidence>
<reference evidence="5 6" key="1">
    <citation type="submission" date="2020-01" db="EMBL/GenBank/DDBJ databases">
        <authorList>
            <person name="Deng T."/>
        </authorList>
    </citation>
    <scope>NUCLEOTIDE SEQUENCE [LARGE SCALE GENOMIC DNA]</scope>
    <source>
        <strain evidence="5 6">5221</strain>
    </source>
</reference>
<name>A0A6N9H609_9MICO</name>
<dbReference type="Pfam" id="PF04264">
    <property type="entry name" value="YceI"/>
    <property type="match status" value="1"/>
</dbReference>
<feature type="region of interest" description="Disordered" evidence="2">
    <location>
        <begin position="1"/>
        <end position="32"/>
    </location>
</feature>
<evidence type="ECO:0000256" key="2">
    <source>
        <dbReference type="SAM" id="MobiDB-lite"/>
    </source>
</evidence>
<accession>A0A6N9H609</accession>
<sequence length="264" mass="27596">MDTERTPADPGPQDDRPGGHGQPGAHRAGATAAVARRPWYARPLTWIITVLAVIAVVVAAIIGVRIYADSQNSNAPAAFSSQSATDQGQAGDISGSWKTADGSQAGYRVGEVLNGEDVTVVGRTEDVEGDITIDGTSLKQGSTITVDLSTVTTDEDRRDKYFTSKAVDTSQYPDATFTVDSDTDLAALASDGSAEVEVPGTLEINGKKQDATVTMKASRSDDGLTVTGSTAVTWEDYGVKAPDMGFVSVEDSGSIEFSLNLEQA</sequence>
<keyword evidence="3" id="KW-0812">Transmembrane</keyword>
<dbReference type="PANTHER" id="PTHR34406:SF1">
    <property type="entry name" value="PROTEIN YCEI"/>
    <property type="match status" value="1"/>
</dbReference>
<organism evidence="5 6">
    <name type="scientific">Brevibacterium rongguiense</name>
    <dbReference type="NCBI Taxonomy" id="2695267"/>
    <lineage>
        <taxon>Bacteria</taxon>
        <taxon>Bacillati</taxon>
        <taxon>Actinomycetota</taxon>
        <taxon>Actinomycetes</taxon>
        <taxon>Micrococcales</taxon>
        <taxon>Brevibacteriaceae</taxon>
        <taxon>Brevibacterium</taxon>
    </lineage>
</organism>
<keyword evidence="3" id="KW-0472">Membrane</keyword>
<dbReference type="RefSeq" id="WP_160952967.1">
    <property type="nucleotide sequence ID" value="NZ_WWEQ01000018.1"/>
</dbReference>
<dbReference type="SUPFAM" id="SSF101874">
    <property type="entry name" value="YceI-like"/>
    <property type="match status" value="1"/>
</dbReference>
<dbReference type="Proteomes" id="UP000469215">
    <property type="component" value="Unassembled WGS sequence"/>
</dbReference>
<feature type="compositionally biased region" description="Basic and acidic residues" evidence="2">
    <location>
        <begin position="1"/>
        <end position="18"/>
    </location>
</feature>
<evidence type="ECO:0000313" key="5">
    <source>
        <dbReference type="EMBL" id="MYM19537.1"/>
    </source>
</evidence>
<dbReference type="SMART" id="SM00867">
    <property type="entry name" value="YceI"/>
    <property type="match status" value="1"/>
</dbReference>
<dbReference type="AlphaFoldDB" id="A0A6N9H609"/>
<gene>
    <name evidence="5" type="ORF">GSY69_06025</name>
</gene>
<dbReference type="InterPro" id="IPR036761">
    <property type="entry name" value="TTHA0802/YceI-like_sf"/>
</dbReference>
<feature type="region of interest" description="Disordered" evidence="2">
    <location>
        <begin position="75"/>
        <end position="98"/>
    </location>
</feature>
<dbReference type="EMBL" id="WWEQ01000018">
    <property type="protein sequence ID" value="MYM19537.1"/>
    <property type="molecule type" value="Genomic_DNA"/>
</dbReference>
<comment type="caution">
    <text evidence="5">The sequence shown here is derived from an EMBL/GenBank/DDBJ whole genome shotgun (WGS) entry which is preliminary data.</text>
</comment>
<feature type="compositionally biased region" description="Polar residues" evidence="2">
    <location>
        <begin position="75"/>
        <end position="88"/>
    </location>
</feature>
<protein>
    <submittedName>
        <fullName evidence="5">YceI family protein</fullName>
    </submittedName>
</protein>
<evidence type="ECO:0000259" key="4">
    <source>
        <dbReference type="SMART" id="SM00867"/>
    </source>
</evidence>
<comment type="similarity">
    <text evidence="1">Belongs to the UPF0312 family.</text>
</comment>
<keyword evidence="6" id="KW-1185">Reference proteome</keyword>
<evidence type="ECO:0000256" key="1">
    <source>
        <dbReference type="ARBA" id="ARBA00008812"/>
    </source>
</evidence>
<feature type="domain" description="Lipid/polyisoprenoid-binding YceI-like" evidence="4">
    <location>
        <begin position="96"/>
        <end position="262"/>
    </location>
</feature>
<dbReference type="InterPro" id="IPR007372">
    <property type="entry name" value="Lipid/polyisoprenoid-bd_YceI"/>
</dbReference>
<dbReference type="PANTHER" id="PTHR34406">
    <property type="entry name" value="PROTEIN YCEI"/>
    <property type="match status" value="1"/>
</dbReference>
<evidence type="ECO:0000256" key="3">
    <source>
        <dbReference type="SAM" id="Phobius"/>
    </source>
</evidence>
<proteinExistence type="inferred from homology"/>
<feature type="transmembrane region" description="Helical" evidence="3">
    <location>
        <begin position="44"/>
        <end position="68"/>
    </location>
</feature>
<dbReference type="Gene3D" id="2.40.128.110">
    <property type="entry name" value="Lipid/polyisoprenoid-binding, YceI-like"/>
    <property type="match status" value="1"/>
</dbReference>